<keyword evidence="10" id="KW-1185">Reference proteome</keyword>
<keyword evidence="6 7" id="KW-0456">Lyase</keyword>
<dbReference type="RefSeq" id="WP_135768304.1">
    <property type="nucleotide sequence ID" value="NZ_RQET01000008.1"/>
</dbReference>
<reference evidence="9" key="1">
    <citation type="journal article" date="2019" name="PLoS Negl. Trop. Dis.">
        <title>Revisiting the worldwide diversity of Leptospira species in the environment.</title>
        <authorList>
            <person name="Vincent A.T."/>
            <person name="Schiettekatte O."/>
            <person name="Bourhy P."/>
            <person name="Veyrier F.J."/>
            <person name="Picardeau M."/>
        </authorList>
    </citation>
    <scope>NUCLEOTIDE SEQUENCE [LARGE SCALE GENOMIC DNA]</scope>
    <source>
        <strain evidence="9">SSW15</strain>
    </source>
</reference>
<comment type="similarity">
    <text evidence="3 7">Belongs to the NAD(P)-dependent epimerase/dehydratase family. dTDP-glucose dehydratase subfamily.</text>
</comment>
<dbReference type="GO" id="GO:0009225">
    <property type="term" value="P:nucleotide-sugar metabolic process"/>
    <property type="evidence" value="ECO:0007669"/>
    <property type="project" value="InterPro"/>
</dbReference>
<dbReference type="GO" id="GO:0008460">
    <property type="term" value="F:dTDP-glucose 4,6-dehydratase activity"/>
    <property type="evidence" value="ECO:0007669"/>
    <property type="project" value="UniProtKB-EC"/>
</dbReference>
<sequence>MQKILITGGAGFIGSNLVHSILRDSINTKVVVLDKLTYSGNLNNLSEWFSVENFEFEQLDITNPTATDSVFEKHSDFKAVIHLAAESHVDRSIVHPGDFINTNVVGTFNLLESFKKRAGNKRGPRFLHVSTDEVFGSLSLSEPSFTEHSNYKPNSPYSASKAASDHLVRSYFHTYHLDVLTTNCSNNFGPFQFPEKLIPVTIISCLEWKKIPIYGNGENIRDWLYVEDHCDALRLVLADGIAGETYNIGGRNEYKNIEIVSFICEIMDRLIPKSESYKSLVYFVGDRPGHDFRYSIDPAKMESVLGWTPRSIFKDALEVTVQWYIENEEWWRDIRSGKKRRNFESKF</sequence>
<proteinExistence type="inferred from homology"/>
<evidence type="ECO:0000256" key="2">
    <source>
        <dbReference type="ARBA" id="ARBA00001911"/>
    </source>
</evidence>
<dbReference type="CDD" id="cd05246">
    <property type="entry name" value="dTDP_GD_SDR_e"/>
    <property type="match status" value="1"/>
</dbReference>
<comment type="caution">
    <text evidence="9">The sequence shown here is derived from an EMBL/GenBank/DDBJ whole genome shotgun (WGS) entry which is preliminary data.</text>
</comment>
<evidence type="ECO:0000313" key="9">
    <source>
        <dbReference type="EMBL" id="TGK09941.1"/>
    </source>
</evidence>
<dbReference type="Gene3D" id="3.90.25.10">
    <property type="entry name" value="UDP-galactose 4-epimerase, domain 1"/>
    <property type="match status" value="1"/>
</dbReference>
<dbReference type="AlphaFoldDB" id="A0A4R9GDX2"/>
<gene>
    <name evidence="9" type="primary">rfbB</name>
    <name evidence="9" type="ORF">EHO60_11310</name>
</gene>
<dbReference type="NCBIfam" id="TIGR01181">
    <property type="entry name" value="dTDP_gluc_dehyt"/>
    <property type="match status" value="1"/>
</dbReference>
<feature type="domain" description="NAD(P)-binding" evidence="8">
    <location>
        <begin position="5"/>
        <end position="317"/>
    </location>
</feature>
<dbReference type="InterPro" id="IPR036291">
    <property type="entry name" value="NAD(P)-bd_dom_sf"/>
</dbReference>
<protein>
    <recommendedName>
        <fullName evidence="4 7">dTDP-glucose 4,6-dehydratase</fullName>
        <ecNumber evidence="4 7">4.2.1.46</ecNumber>
    </recommendedName>
</protein>
<dbReference type="PANTHER" id="PTHR43000">
    <property type="entry name" value="DTDP-D-GLUCOSE 4,6-DEHYDRATASE-RELATED"/>
    <property type="match status" value="1"/>
</dbReference>
<evidence type="ECO:0000259" key="8">
    <source>
        <dbReference type="Pfam" id="PF16363"/>
    </source>
</evidence>
<evidence type="ECO:0000256" key="5">
    <source>
        <dbReference type="ARBA" id="ARBA00023027"/>
    </source>
</evidence>
<name>A0A4R9GDX2_9LEPT</name>
<dbReference type="Proteomes" id="UP000298458">
    <property type="component" value="Unassembled WGS sequence"/>
</dbReference>
<comment type="cofactor">
    <cofactor evidence="2 7">
        <name>NAD(+)</name>
        <dbReference type="ChEBI" id="CHEBI:57540"/>
    </cofactor>
</comment>
<evidence type="ECO:0000313" key="10">
    <source>
        <dbReference type="Proteomes" id="UP000298458"/>
    </source>
</evidence>
<evidence type="ECO:0000256" key="4">
    <source>
        <dbReference type="ARBA" id="ARBA00011990"/>
    </source>
</evidence>
<evidence type="ECO:0000256" key="1">
    <source>
        <dbReference type="ARBA" id="ARBA00001539"/>
    </source>
</evidence>
<dbReference type="EMBL" id="RQET01000008">
    <property type="protein sequence ID" value="TGK09941.1"/>
    <property type="molecule type" value="Genomic_DNA"/>
</dbReference>
<dbReference type="OrthoDB" id="9811743at2"/>
<dbReference type="Gene3D" id="3.40.50.720">
    <property type="entry name" value="NAD(P)-binding Rossmann-like Domain"/>
    <property type="match status" value="1"/>
</dbReference>
<comment type="catalytic activity">
    <reaction evidence="1 7">
        <text>dTDP-alpha-D-glucose = dTDP-4-dehydro-6-deoxy-alpha-D-glucose + H2O</text>
        <dbReference type="Rhea" id="RHEA:17221"/>
        <dbReference type="ChEBI" id="CHEBI:15377"/>
        <dbReference type="ChEBI" id="CHEBI:57477"/>
        <dbReference type="ChEBI" id="CHEBI:57649"/>
        <dbReference type="EC" id="4.2.1.46"/>
    </reaction>
</comment>
<organism evidence="9 10">
    <name type="scientific">Leptospira fletcheri</name>
    <dbReference type="NCBI Taxonomy" id="2484981"/>
    <lineage>
        <taxon>Bacteria</taxon>
        <taxon>Pseudomonadati</taxon>
        <taxon>Spirochaetota</taxon>
        <taxon>Spirochaetia</taxon>
        <taxon>Leptospirales</taxon>
        <taxon>Leptospiraceae</taxon>
        <taxon>Leptospira</taxon>
    </lineage>
</organism>
<dbReference type="SUPFAM" id="SSF51735">
    <property type="entry name" value="NAD(P)-binding Rossmann-fold domains"/>
    <property type="match status" value="1"/>
</dbReference>
<dbReference type="InterPro" id="IPR016040">
    <property type="entry name" value="NAD(P)-bd_dom"/>
</dbReference>
<dbReference type="EC" id="4.2.1.46" evidence="4 7"/>
<keyword evidence="5" id="KW-0520">NAD</keyword>
<evidence type="ECO:0000256" key="3">
    <source>
        <dbReference type="ARBA" id="ARBA00008178"/>
    </source>
</evidence>
<dbReference type="InterPro" id="IPR005888">
    <property type="entry name" value="dTDP_Gluc_deHydtase"/>
</dbReference>
<evidence type="ECO:0000256" key="7">
    <source>
        <dbReference type="RuleBase" id="RU004473"/>
    </source>
</evidence>
<dbReference type="Pfam" id="PF16363">
    <property type="entry name" value="GDP_Man_Dehyd"/>
    <property type="match status" value="1"/>
</dbReference>
<evidence type="ECO:0000256" key="6">
    <source>
        <dbReference type="ARBA" id="ARBA00023239"/>
    </source>
</evidence>
<accession>A0A4R9GDX2</accession>